<name>A0A2V2ZZG1_9BACI</name>
<evidence type="ECO:0008006" key="4">
    <source>
        <dbReference type="Google" id="ProtNLM"/>
    </source>
</evidence>
<evidence type="ECO:0000256" key="1">
    <source>
        <dbReference type="SAM" id="SignalP"/>
    </source>
</evidence>
<sequence>MKLKMFFTAFLLCLFVLSGCQSSKVQEVQKPIDVSLPNDISNFVNEKDFEKIDWSRTSTKFNTGEGSDMVGNKNKLGIIGPELKPNEVQKWLWHFWGADKGEFTVVGYNKDTSKISPFLSDGAWSRNGIGGGKVNGADASMPSNVVLPEAGKWALLVYIDGKLFDTLVIDVKDE</sequence>
<feature type="signal peptide" evidence="1">
    <location>
        <begin position="1"/>
        <end position="23"/>
    </location>
</feature>
<accession>A0A2V2ZZG1</accession>
<protein>
    <recommendedName>
        <fullName evidence="4">DUF4871 domain-containing protein</fullName>
    </recommendedName>
</protein>
<dbReference type="RefSeq" id="WP_110066198.1">
    <property type="nucleotide sequence ID" value="NZ_QGTW01000010.1"/>
</dbReference>
<comment type="caution">
    <text evidence="2">The sequence shown here is derived from an EMBL/GenBank/DDBJ whole genome shotgun (WGS) entry which is preliminary data.</text>
</comment>
<dbReference type="EMBL" id="QGTW01000010">
    <property type="protein sequence ID" value="PWW26624.1"/>
    <property type="molecule type" value="Genomic_DNA"/>
</dbReference>
<dbReference type="AlphaFoldDB" id="A0A2V2ZZG1"/>
<dbReference type="Proteomes" id="UP000247150">
    <property type="component" value="Unassembled WGS sequence"/>
</dbReference>
<dbReference type="OrthoDB" id="2381403at2"/>
<evidence type="ECO:0000313" key="3">
    <source>
        <dbReference type="Proteomes" id="UP000247150"/>
    </source>
</evidence>
<dbReference type="Gene3D" id="2.60.40.3830">
    <property type="match status" value="1"/>
</dbReference>
<gene>
    <name evidence="2" type="ORF">DFO73_110198</name>
</gene>
<keyword evidence="1" id="KW-0732">Signal</keyword>
<dbReference type="PROSITE" id="PS51257">
    <property type="entry name" value="PROKAR_LIPOPROTEIN"/>
    <property type="match status" value="1"/>
</dbReference>
<proteinExistence type="predicted"/>
<evidence type="ECO:0000313" key="2">
    <source>
        <dbReference type="EMBL" id="PWW26624.1"/>
    </source>
</evidence>
<organism evidence="2 3">
    <name type="scientific">Cytobacillus oceanisediminis</name>
    <dbReference type="NCBI Taxonomy" id="665099"/>
    <lineage>
        <taxon>Bacteria</taxon>
        <taxon>Bacillati</taxon>
        <taxon>Bacillota</taxon>
        <taxon>Bacilli</taxon>
        <taxon>Bacillales</taxon>
        <taxon>Bacillaceae</taxon>
        <taxon>Cytobacillus</taxon>
    </lineage>
</organism>
<reference evidence="2 3" key="1">
    <citation type="submission" date="2018-05" db="EMBL/GenBank/DDBJ databases">
        <title>Freshwater and sediment microbial communities from various areas in North America, analyzing microbe dynamics in response to fracking.</title>
        <authorList>
            <person name="Lamendella R."/>
        </authorList>
    </citation>
    <scope>NUCLEOTIDE SEQUENCE [LARGE SCALE GENOMIC DNA]</scope>
    <source>
        <strain evidence="2 3">15_TX</strain>
    </source>
</reference>
<feature type="chain" id="PRO_5039465193" description="DUF4871 domain-containing protein" evidence="1">
    <location>
        <begin position="24"/>
        <end position="174"/>
    </location>
</feature>